<dbReference type="GO" id="GO:0004197">
    <property type="term" value="F:cysteine-type endopeptidase activity"/>
    <property type="evidence" value="ECO:0007669"/>
    <property type="project" value="InterPro"/>
</dbReference>
<keyword evidence="4" id="KW-0159">Chromosome partition</keyword>
<dbReference type="PROSITE" id="PS51700">
    <property type="entry name" value="SEPARIN"/>
    <property type="match status" value="1"/>
</dbReference>
<evidence type="ECO:0000256" key="5">
    <source>
        <dbReference type="SAM" id="MobiDB-lite"/>
    </source>
</evidence>
<organism evidence="7 8">
    <name type="scientific">Corchorus capsularis</name>
    <name type="common">Jute</name>
    <dbReference type="NCBI Taxonomy" id="210143"/>
    <lineage>
        <taxon>Eukaryota</taxon>
        <taxon>Viridiplantae</taxon>
        <taxon>Streptophyta</taxon>
        <taxon>Embryophyta</taxon>
        <taxon>Tracheophyta</taxon>
        <taxon>Spermatophyta</taxon>
        <taxon>Magnoliopsida</taxon>
        <taxon>eudicotyledons</taxon>
        <taxon>Gunneridae</taxon>
        <taxon>Pentapetalae</taxon>
        <taxon>rosids</taxon>
        <taxon>malvids</taxon>
        <taxon>Malvales</taxon>
        <taxon>Malvaceae</taxon>
        <taxon>Grewioideae</taxon>
        <taxon>Apeibeae</taxon>
        <taxon>Corchorus</taxon>
    </lineage>
</organism>
<dbReference type="EMBL" id="AWWV01010427">
    <property type="protein sequence ID" value="OMO79315.1"/>
    <property type="molecule type" value="Genomic_DNA"/>
</dbReference>
<dbReference type="GO" id="GO:0072686">
    <property type="term" value="C:mitotic spindle"/>
    <property type="evidence" value="ECO:0007669"/>
    <property type="project" value="TreeGrafter"/>
</dbReference>
<dbReference type="GO" id="GO:0005634">
    <property type="term" value="C:nucleus"/>
    <property type="evidence" value="ECO:0007669"/>
    <property type="project" value="InterPro"/>
</dbReference>
<evidence type="ECO:0000313" key="7">
    <source>
        <dbReference type="EMBL" id="OMO79315.1"/>
    </source>
</evidence>
<protein>
    <recommendedName>
        <fullName evidence="2">separase</fullName>
        <ecNumber evidence="2">3.4.22.49</ecNumber>
    </recommendedName>
</protein>
<proteinExistence type="predicted"/>
<evidence type="ECO:0000259" key="6">
    <source>
        <dbReference type="PROSITE" id="PS51700"/>
    </source>
</evidence>
<comment type="catalytic activity">
    <reaction evidence="1">
        <text>All bonds known to be hydrolyzed by this endopeptidase have arginine in P1 and an acidic residue in P4. P6 is often occupied by an acidic residue or by a hydroxy-amino-acid residue, the phosphorylation of which enhances cleavage.</text>
        <dbReference type="EC" id="3.4.22.49"/>
    </reaction>
</comment>
<dbReference type="InterPro" id="IPR056933">
    <property type="entry name" value="TPR_ESP1"/>
</dbReference>
<dbReference type="GO" id="GO:0006508">
    <property type="term" value="P:proteolysis"/>
    <property type="evidence" value="ECO:0007669"/>
    <property type="project" value="InterPro"/>
</dbReference>
<dbReference type="Pfam" id="PF25113">
    <property type="entry name" value="TPR_ESP1_2nd"/>
    <property type="match status" value="1"/>
</dbReference>
<dbReference type="GO" id="GO:0005737">
    <property type="term" value="C:cytoplasm"/>
    <property type="evidence" value="ECO:0007669"/>
    <property type="project" value="TreeGrafter"/>
</dbReference>
<dbReference type="InterPro" id="IPR056932">
    <property type="entry name" value="TPR_ESP1_2nd"/>
</dbReference>
<dbReference type="InterPro" id="IPR005314">
    <property type="entry name" value="Peptidase_C50"/>
</dbReference>
<keyword evidence="3" id="KW-0378">Hydrolase</keyword>
<evidence type="ECO:0000256" key="2">
    <source>
        <dbReference type="ARBA" id="ARBA00012489"/>
    </source>
</evidence>
<dbReference type="GO" id="GO:0051307">
    <property type="term" value="P:meiotic chromosome separation"/>
    <property type="evidence" value="ECO:0007669"/>
    <property type="project" value="TreeGrafter"/>
</dbReference>
<dbReference type="EC" id="3.4.22.49" evidence="2"/>
<dbReference type="InterPro" id="IPR030397">
    <property type="entry name" value="SEPARIN_core_dom"/>
</dbReference>
<keyword evidence="8" id="KW-1185">Reference proteome</keyword>
<dbReference type="OrthoDB" id="10255632at2759"/>
<evidence type="ECO:0000313" key="8">
    <source>
        <dbReference type="Proteomes" id="UP000188268"/>
    </source>
</evidence>
<dbReference type="Pfam" id="PF03568">
    <property type="entry name" value="Separin_C"/>
    <property type="match status" value="1"/>
</dbReference>
<gene>
    <name evidence="7" type="ORF">CCACVL1_13770</name>
</gene>
<evidence type="ECO:0000256" key="3">
    <source>
        <dbReference type="ARBA" id="ARBA00022801"/>
    </source>
</evidence>
<evidence type="ECO:0000256" key="4">
    <source>
        <dbReference type="ARBA" id="ARBA00022829"/>
    </source>
</evidence>
<sequence length="2125" mass="239087">MAPPTESSLLADLKTCDAKTLHSLVCDYLRPISSIAGLKKTSKTPDPSVIRSLAKQFLSFLSKSFPIIYSRLHIQNPNHQQQTSLSPFFDIYRLCLNCVELISSQLEGGARSIQIQRLKLVYCLHAWGRYEEGESEAFRVLDRLRGEAHSGGKLVPNVGGCDSRLGSIVVEAVASVVKSVAMRQSKDCRRYETILALLEQVRPWFRISEEVSFEKSHNGLVTFLGRCCRFLVEEIDNFGEDLVRRYCIECLAEYSGSTMKNQVYKFARRICSSLFSLEGGKSSVRIDLVTYADTCIPVALPELSPVSSCRLQHSVEMDDSAIGFVELADYCANKCRAAGTSFCSTLARHLIKLAGDFHQATIPVDLILRLYATGLDFSECNIKSEHDDFDTSRGAEDDCAVKVLFLERDKIRNLSALLGSLRNCFNIGKRERYIISDMECKNLVNQMSLQPESKGQCSMTCKDRKACLVMYYNIVKFLCQPLAALVNSERKKILAETEASSDSCKLYIIQDAFYQFCDCFFSLESCTSETEREELDGGKVLVPSVIVAGFTLSLYTKIEIEKSVDLLEKIIGSRWIQSQGLKYLSASLYNIGILMYRRKQMKEALSALELSHRASWAFVQDFCEMFTDKNKHNDNDLSEDAIRDLITDACTTSAFLLEVLHASGDLKVKRIMAESLENWAAAENLFKPLPGPMPLIKQWVKIECKLHKHVDAEDIAPTLCCDLLSSAKVSKRTIGKLLEQELLAYQELNRGYPDFCQRMQIKIIDLLLQDEFATEDCPMQKARILIRKGRSLRANGIEALRDCIQCLSEAISIMKNLFGKTRSPGTAACHQLATAYCLRALCTQEADPNSENSLELEKCLANLWECRRLSHALCVSPVNEAFIINLSEHCGERSKSIDFWINCLSGSQPGLLGFQQNLTGSFNSVTFGSENHERYFQSAVTVDHVKQMVSELTSSDPVRSHSLFLAGHLYYDLSERHISNGRLFEGLSYAKEAFQLRNQLFKRNFTLSIEEQVEKCDETGETGEDAPKVTNVAKNLQVHKILGSELWSFDSSSWDVCGYYLSPWKVLQSYLESILQVGYIHEMIGNGTEAESFLLWGKNISHLQRLALFEVAFSSILGKLYRKKQLWNAAEMELQSAKGILVESSSCYSCIKCRLMLEVNLEQQLGDLFRNGFDSTIIKNSKEKLSQAEFLYKSALEKLNHSEWKNISLGEEKDENKIITGTIICTEDIAGNGDAHHPAKPLEGVGARKSRKTKNVSKSVLKEQHVIPEQSSRITRSRSRSTQNQSISITGEAQVQLLNTNGNAVSDLSGTCRQKESLLGTKSSMGEVRSEITCLCKKTKCWQCLPTDIMTSGLVNNFINMRWEYARRRLMVRVLTGIGKCLEYHGQTQEIHNVFCQSISIVVSRNIDTQTCTSAQRTFLLDWIGWEIPGDAFAVERAAILYNICWITMKNFHSKDTRIVCCNLSNVPLSKVVHWLKLAFVLCREVSRLLSAVYLLSATNEHFSLPSCKALSESHWASYFHQASLGTHLNYQFFPPTCGRSNTCCIVDSRELHAVGSSCPHTATSTPLRLAPESLNDLEQFVMSFYAGLPCTAIICISLLGRAYTSLLQELLLYPSRVHAWMLLSRLNSKNQPVVLLLPLDTVLEGVSDDDVPHDDNARACWELRQRMNSGRKWRCPWGSTVVDDVAPAFRVILEENFISSSKFTMEDTKATRSLWWAIRKKIDYQLGKLLRDLEDSWLGCWRIVLLGDCLDCKHLNTVLKKLVQNLKSKCKMEVNESFLKLVLGGAMIDMEEACLQLQCLKKGCYIGLLNHHGEENCLADGIDKVSALASQLIHEAVNEIHLEDTISREPIILVLDCDIQMLPWESIPILRQQEVYRMPSVGSICTTLERRWHCQEQVDRNPVAFPLIDPLDAFYLLNPSGDLSSTQDEFENWFRDQNFEGKAGTIPTAEELTTALKSHDLFLYFGHGSGEQYVSRNEIQALENCAATLLMGCSSGSLRLHGCYIPKGISVSYLQAGSPVTIANLWEVTDKDIDRFGKAVVDAWLRERMKLADCSQMVKEFEAMKIKGRKGNSRKKVASSDHSHRPKIGSSVSRARDSCTLRFLNGASPVCYGVPTGIWIKKDL</sequence>
<dbReference type="Gramene" id="OMO79315">
    <property type="protein sequence ID" value="OMO79315"/>
    <property type="gene ID" value="CCACVL1_13770"/>
</dbReference>
<dbReference type="PANTHER" id="PTHR12792">
    <property type="entry name" value="EXTRA SPINDLE POLES 1-RELATED"/>
    <property type="match status" value="1"/>
</dbReference>
<feature type="region of interest" description="Disordered" evidence="5">
    <location>
        <begin position="2072"/>
        <end position="2093"/>
    </location>
</feature>
<dbReference type="Pfam" id="PF25110">
    <property type="entry name" value="TPR_ESP1"/>
    <property type="match status" value="1"/>
</dbReference>
<dbReference type="Proteomes" id="UP000188268">
    <property type="component" value="Unassembled WGS sequence"/>
</dbReference>
<name>A0A1R3I9Q6_COCAP</name>
<dbReference type="STRING" id="210143.A0A1R3I9Q6"/>
<dbReference type="OMA" id="SYCANKC"/>
<accession>A0A1R3I9Q6</accession>
<feature type="compositionally biased region" description="Low complexity" evidence="5">
    <location>
        <begin position="1270"/>
        <end position="1287"/>
    </location>
</feature>
<dbReference type="PANTHER" id="PTHR12792:SF0">
    <property type="entry name" value="SEPARIN"/>
    <property type="match status" value="1"/>
</dbReference>
<feature type="region of interest" description="Disordered" evidence="5">
    <location>
        <begin position="1236"/>
        <end position="1287"/>
    </location>
</feature>
<feature type="domain" description="Peptidase C50" evidence="6">
    <location>
        <begin position="1911"/>
        <end position="2005"/>
    </location>
</feature>
<reference evidence="7 8" key="1">
    <citation type="submission" date="2013-09" db="EMBL/GenBank/DDBJ databases">
        <title>Corchorus capsularis genome sequencing.</title>
        <authorList>
            <person name="Alam M."/>
            <person name="Haque M.S."/>
            <person name="Islam M.S."/>
            <person name="Emdad E.M."/>
            <person name="Islam M.M."/>
            <person name="Ahmed B."/>
            <person name="Halim A."/>
            <person name="Hossen Q.M.M."/>
            <person name="Hossain M.Z."/>
            <person name="Ahmed R."/>
            <person name="Khan M.M."/>
            <person name="Islam R."/>
            <person name="Rashid M.M."/>
            <person name="Khan S.A."/>
            <person name="Rahman M.S."/>
            <person name="Alam M."/>
        </authorList>
    </citation>
    <scope>NUCLEOTIDE SEQUENCE [LARGE SCALE GENOMIC DNA]</scope>
    <source>
        <strain evidence="8">cv. CVL-1</strain>
        <tissue evidence="7">Whole seedling</tissue>
    </source>
</reference>
<comment type="caution">
    <text evidence="7">The sequence shown here is derived from an EMBL/GenBank/DDBJ whole genome shotgun (WGS) entry which is preliminary data.</text>
</comment>
<evidence type="ECO:0000256" key="1">
    <source>
        <dbReference type="ARBA" id="ARBA00000451"/>
    </source>
</evidence>